<name>A0A2P2BXD6_9ZZZZ</name>
<feature type="compositionally biased region" description="Basic and acidic residues" evidence="1">
    <location>
        <begin position="388"/>
        <end position="398"/>
    </location>
</feature>
<reference evidence="4" key="1">
    <citation type="submission" date="2015-08" db="EMBL/GenBank/DDBJ databases">
        <authorList>
            <person name="Babu N.S."/>
            <person name="Beckwith C.J."/>
            <person name="Beseler K.G."/>
            <person name="Brison A."/>
            <person name="Carone J.V."/>
            <person name="Caskin T.P."/>
            <person name="Diamond M."/>
            <person name="Durham M.E."/>
            <person name="Foxe J.M."/>
            <person name="Go M."/>
            <person name="Henderson B.A."/>
            <person name="Jones I.B."/>
            <person name="McGettigan J.A."/>
            <person name="Micheletti S.J."/>
            <person name="Nasrallah M.E."/>
            <person name="Ortiz D."/>
            <person name="Piller C.R."/>
            <person name="Privatt S.R."/>
            <person name="Schneider S.L."/>
            <person name="Sharp S."/>
            <person name="Smith T.C."/>
            <person name="Stanton J.D."/>
            <person name="Ullery H.E."/>
            <person name="Wilson R.J."/>
            <person name="Serrano M.G."/>
            <person name="Buck G."/>
            <person name="Lee V."/>
            <person name="Wang Y."/>
            <person name="Carvalho R."/>
            <person name="Voegtly L."/>
            <person name="Shi R."/>
            <person name="Duckworth R."/>
            <person name="Johnson A."/>
            <person name="Loviza R."/>
            <person name="Walstead R."/>
            <person name="Shah Z."/>
            <person name="Kiflezghi M."/>
            <person name="Wade K."/>
            <person name="Ball S.L."/>
            <person name="Bradley K.W."/>
            <person name="Asai D.J."/>
            <person name="Bowman C.A."/>
            <person name="Russell D.A."/>
            <person name="Pope W.H."/>
            <person name="Jacobs-Sera D."/>
            <person name="Hendrix R.W."/>
            <person name="Hatfull G.F."/>
        </authorList>
    </citation>
    <scope>NUCLEOTIDE SEQUENCE</scope>
</reference>
<dbReference type="InterPro" id="IPR036457">
    <property type="entry name" value="PPM-type-like_dom_sf"/>
</dbReference>
<protein>
    <recommendedName>
        <fullName evidence="3">PPM-type phosphatase domain-containing protein</fullName>
    </recommendedName>
</protein>
<dbReference type="SUPFAM" id="SSF81606">
    <property type="entry name" value="PP2C-like"/>
    <property type="match status" value="1"/>
</dbReference>
<feature type="region of interest" description="Disordered" evidence="1">
    <location>
        <begin position="365"/>
        <end position="398"/>
    </location>
</feature>
<feature type="region of interest" description="Disordered" evidence="1">
    <location>
        <begin position="1"/>
        <end position="27"/>
    </location>
</feature>
<feature type="domain" description="PPM-type phosphatase" evidence="3">
    <location>
        <begin position="14"/>
        <end position="249"/>
    </location>
</feature>
<dbReference type="Pfam" id="PF13672">
    <property type="entry name" value="PP2C_2"/>
    <property type="match status" value="1"/>
</dbReference>
<feature type="compositionally biased region" description="Polar residues" evidence="1">
    <location>
        <begin position="1"/>
        <end position="14"/>
    </location>
</feature>
<feature type="transmembrane region" description="Helical" evidence="2">
    <location>
        <begin position="339"/>
        <end position="359"/>
    </location>
</feature>
<dbReference type="InterPro" id="IPR001932">
    <property type="entry name" value="PPM-type_phosphatase-like_dom"/>
</dbReference>
<evidence type="ECO:0000259" key="3">
    <source>
        <dbReference type="Pfam" id="PF13672"/>
    </source>
</evidence>
<organism evidence="4">
    <name type="scientific">metagenome</name>
    <dbReference type="NCBI Taxonomy" id="256318"/>
    <lineage>
        <taxon>unclassified sequences</taxon>
        <taxon>metagenomes</taxon>
    </lineage>
</organism>
<dbReference type="AlphaFoldDB" id="A0A2P2BXD6"/>
<evidence type="ECO:0000256" key="1">
    <source>
        <dbReference type="SAM" id="MobiDB-lite"/>
    </source>
</evidence>
<keyword evidence="2" id="KW-1133">Transmembrane helix</keyword>
<proteinExistence type="predicted"/>
<evidence type="ECO:0000313" key="4">
    <source>
        <dbReference type="EMBL" id="CUR54404.1"/>
    </source>
</evidence>
<dbReference type="Gene3D" id="3.60.40.10">
    <property type="entry name" value="PPM-type phosphatase domain"/>
    <property type="match status" value="1"/>
</dbReference>
<feature type="region of interest" description="Disordered" evidence="1">
    <location>
        <begin position="271"/>
        <end position="306"/>
    </location>
</feature>
<accession>A0A2P2BXD6</accession>
<dbReference type="EMBL" id="CZKA01000007">
    <property type="protein sequence ID" value="CUR54404.1"/>
    <property type="molecule type" value="Genomic_DNA"/>
</dbReference>
<evidence type="ECO:0000256" key="2">
    <source>
        <dbReference type="SAM" id="Phobius"/>
    </source>
</evidence>
<keyword evidence="2" id="KW-0812">Transmembrane</keyword>
<gene>
    <name evidence="4" type="ORF">NOCA2150146</name>
</gene>
<sequence length="398" mass="41462">MTTAPWKVTSASRRGSSHGEDGPNQDACASARVTDIAGVVTWVAAVSDGHGGRRYVRSQTGARLAVNLAVAEASRALEQASAGDPGLLRTLVPGLVEAWRAEVAAHQARHPFTPEEVIIAGVTSLDEHPVVAYGATLLMAVVSTEAVLLAQIGDGDALVRMQGKAAFPVPGDSRLHGNETTSLCLESAVADFRYAELASAVELVMLASDGYGNSFASGDWSQELVGDFVDFLERRGFDAFAARLPDWLEESAQVGGDDVTAVVLIRDRDTEPGLTPVTEPVAQPDATEASAADDEPSDWAAPAHRETGPKNGVLRIALGVITLVGIAVGAALWEREPWLAYGAAGLTVCSAALFLASLARPPRHVPRPFDPGQAGVSGSATGVAEPPSVDREGEMPPP</sequence>
<keyword evidence="2" id="KW-0472">Membrane</keyword>
<feature type="transmembrane region" description="Helical" evidence="2">
    <location>
        <begin position="313"/>
        <end position="333"/>
    </location>
</feature>